<dbReference type="InterPro" id="IPR002789">
    <property type="entry name" value="HerA_central"/>
</dbReference>
<protein>
    <submittedName>
        <fullName evidence="3">DUF87 domain-containing protein</fullName>
    </submittedName>
</protein>
<feature type="transmembrane region" description="Helical" evidence="1">
    <location>
        <begin position="42"/>
        <end position="62"/>
    </location>
</feature>
<feature type="transmembrane region" description="Helical" evidence="1">
    <location>
        <begin position="93"/>
        <end position="115"/>
    </location>
</feature>
<gene>
    <name evidence="3" type="ORF">GTK07_10045</name>
</gene>
<sequence length="697" mass="79469">MSTVIRFLKNKLVLFTILLLITLFLSKWLTGAYFPSTTNENLWFYSGIFMVLVSSFFIEEYYTSPRNILANLLPLVVILVSVRQIFISNDHDWLWWVGFSYILIILLCAFLSIVLNDEDQSSSNIKNIISEICKNLATTFGKGRLVFSAMFLYFLLTFYSINNIRVLTLMLFWWFVIVVEPQKLINRLSIKKRIKDNSIGRIISVQSKKVFLVRLFQDSLKSKTFDLVRFKYAAQDDEVTVCYGFILETFLLDDQKWVKVLLTKKELNIELKRIVKRNIVYKIDVEESVQGIIDRFVGVVVEGSDIGKICFECYNSSKIQEGDLLEIELEDVKVYYQIIQGITQEENVERRNETGFIRGEAIQLGAWNHENCSFEKYGWVPDINSIVLLAETDNIEHPEIEYPEYILGTIPNTSLPVVINLDDAISHHFGILGVTGSGKSFITFEILKELQNNHKIICVDFTGDYLGKLNDLKLNPVPIMDDPKGLIIIEEMIAKKQAAVNAKTKDPETILNFKKDIQKKLNDYVLKFIEGDDKIGLFELPDLSNTSFVLEFTQFFLENVFNIAKNGIDEKICIVLEEAHTVVPETTFLGDLGDYGSNKAIVNKIGQIALQGRKYGVGLLVIAQRTANVSKTVLTQCNTILCFQAFDETSFSFIGNYLGKDMVTTLPNLMKYHAIVTGKGVKSNVPMIVDLTRKTEA</sequence>
<evidence type="ECO:0000256" key="1">
    <source>
        <dbReference type="SAM" id="Phobius"/>
    </source>
</evidence>
<dbReference type="EMBL" id="JAAAMI010000004">
    <property type="protein sequence ID" value="NDV43664.1"/>
    <property type="molecule type" value="Genomic_DNA"/>
</dbReference>
<dbReference type="InterPro" id="IPR027417">
    <property type="entry name" value="P-loop_NTPase"/>
</dbReference>
<evidence type="ECO:0000313" key="3">
    <source>
        <dbReference type="EMBL" id="NDV43664.1"/>
    </source>
</evidence>
<reference evidence="3 4" key="1">
    <citation type="submission" date="2020-01" db="EMBL/GenBank/DDBJ databases">
        <title>Muricauda sediminis sp.nov. 40Bstr401.</title>
        <authorList>
            <person name="Xue Z."/>
            <person name="Zhu S."/>
            <person name="Ren N."/>
            <person name="Chen T."/>
            <person name="Chen X."/>
            <person name="Chen J."/>
            <person name="Yang J."/>
        </authorList>
    </citation>
    <scope>NUCLEOTIDE SEQUENCE [LARGE SCALE GENOMIC DNA]</scope>
    <source>
        <strain evidence="3 4">40Bstr401</strain>
    </source>
</reference>
<dbReference type="AlphaFoldDB" id="A0A6I5KRX0"/>
<dbReference type="SUPFAM" id="SSF52540">
    <property type="entry name" value="P-loop containing nucleoside triphosphate hydrolases"/>
    <property type="match status" value="1"/>
</dbReference>
<organism evidence="3 4">
    <name type="scientific">Flagellimonas sediminis</name>
    <dbReference type="NCBI Taxonomy" id="2696468"/>
    <lineage>
        <taxon>Bacteria</taxon>
        <taxon>Pseudomonadati</taxon>
        <taxon>Bacteroidota</taxon>
        <taxon>Flavobacteriia</taxon>
        <taxon>Flavobacteriales</taxon>
        <taxon>Flavobacteriaceae</taxon>
        <taxon>Flagellimonas</taxon>
    </lineage>
</organism>
<keyword evidence="1" id="KW-0812">Transmembrane</keyword>
<keyword evidence="1" id="KW-0472">Membrane</keyword>
<feature type="transmembrane region" description="Helical" evidence="1">
    <location>
        <begin position="144"/>
        <end position="161"/>
    </location>
</feature>
<keyword evidence="4" id="KW-1185">Reference proteome</keyword>
<name>A0A6I5KRX0_9FLAO</name>
<dbReference type="Proteomes" id="UP000468707">
    <property type="component" value="Unassembled WGS sequence"/>
</dbReference>
<dbReference type="RefSeq" id="WP_163635119.1">
    <property type="nucleotide sequence ID" value="NZ_JAAAMI010000004.1"/>
</dbReference>
<feature type="transmembrane region" description="Helical" evidence="1">
    <location>
        <begin position="12"/>
        <end position="30"/>
    </location>
</feature>
<evidence type="ECO:0000313" key="4">
    <source>
        <dbReference type="Proteomes" id="UP000468707"/>
    </source>
</evidence>
<dbReference type="InterPro" id="IPR008571">
    <property type="entry name" value="HerA-like"/>
</dbReference>
<keyword evidence="1" id="KW-1133">Transmembrane helix</keyword>
<dbReference type="Gene3D" id="3.40.50.300">
    <property type="entry name" value="P-loop containing nucleotide triphosphate hydrolases"/>
    <property type="match status" value="1"/>
</dbReference>
<dbReference type="PANTHER" id="PTHR42957:SF1">
    <property type="entry name" value="HELICASE MJ1565-RELATED"/>
    <property type="match status" value="1"/>
</dbReference>
<dbReference type="PANTHER" id="PTHR42957">
    <property type="entry name" value="HELICASE MJ1565-RELATED"/>
    <property type="match status" value="1"/>
</dbReference>
<comment type="caution">
    <text evidence="3">The sequence shown here is derived from an EMBL/GenBank/DDBJ whole genome shotgun (WGS) entry which is preliminary data.</text>
</comment>
<feature type="domain" description="Helicase HerA central" evidence="2">
    <location>
        <begin position="407"/>
        <end position="469"/>
    </location>
</feature>
<evidence type="ECO:0000259" key="2">
    <source>
        <dbReference type="Pfam" id="PF01935"/>
    </source>
</evidence>
<dbReference type="Pfam" id="PF01935">
    <property type="entry name" value="DUF87"/>
    <property type="match status" value="1"/>
</dbReference>
<accession>A0A6I5KRX0</accession>
<proteinExistence type="predicted"/>
<feature type="transmembrane region" description="Helical" evidence="1">
    <location>
        <begin position="69"/>
        <end position="87"/>
    </location>
</feature>